<feature type="domain" description="Type II secretion system protein GspF" evidence="7">
    <location>
        <begin position="108"/>
        <end position="232"/>
    </location>
</feature>
<dbReference type="OrthoDB" id="10008896at2"/>
<dbReference type="EMBL" id="FQZM01000034">
    <property type="protein sequence ID" value="SHJ43791.1"/>
    <property type="molecule type" value="Genomic_DNA"/>
</dbReference>
<feature type="transmembrane region" description="Helical" evidence="6">
    <location>
        <begin position="216"/>
        <end position="241"/>
    </location>
</feature>
<organism evidence="8 9">
    <name type="scientific">Desulfofundulus thermosubterraneus DSM 16057</name>
    <dbReference type="NCBI Taxonomy" id="1121432"/>
    <lineage>
        <taxon>Bacteria</taxon>
        <taxon>Bacillati</taxon>
        <taxon>Bacillota</taxon>
        <taxon>Clostridia</taxon>
        <taxon>Eubacteriales</taxon>
        <taxon>Peptococcaceae</taxon>
        <taxon>Desulfofundulus</taxon>
    </lineage>
</organism>
<dbReference type="InterPro" id="IPR042094">
    <property type="entry name" value="T2SS_GspF_sf"/>
</dbReference>
<evidence type="ECO:0000256" key="2">
    <source>
        <dbReference type="ARBA" id="ARBA00022475"/>
    </source>
</evidence>
<evidence type="ECO:0000259" key="7">
    <source>
        <dbReference type="Pfam" id="PF00482"/>
    </source>
</evidence>
<dbReference type="STRING" id="1121432.SAMN02745219_02561"/>
<dbReference type="AlphaFoldDB" id="A0A1M6JAR6"/>
<dbReference type="Proteomes" id="UP000184529">
    <property type="component" value="Unassembled WGS sequence"/>
</dbReference>
<evidence type="ECO:0000256" key="4">
    <source>
        <dbReference type="ARBA" id="ARBA00022989"/>
    </source>
</evidence>
<dbReference type="RefSeq" id="WP_072870156.1">
    <property type="nucleotide sequence ID" value="NZ_FQZM01000034.1"/>
</dbReference>
<dbReference type="InterPro" id="IPR018076">
    <property type="entry name" value="T2SS_GspF_dom"/>
</dbReference>
<dbReference type="Pfam" id="PF00482">
    <property type="entry name" value="T2SSF"/>
    <property type="match status" value="1"/>
</dbReference>
<evidence type="ECO:0000256" key="1">
    <source>
        <dbReference type="ARBA" id="ARBA00004651"/>
    </source>
</evidence>
<evidence type="ECO:0000256" key="5">
    <source>
        <dbReference type="ARBA" id="ARBA00023136"/>
    </source>
</evidence>
<keyword evidence="3 6" id="KW-0812">Transmembrane</keyword>
<dbReference type="Gene3D" id="1.20.81.30">
    <property type="entry name" value="Type II secretion system (T2SS), domain F"/>
    <property type="match status" value="1"/>
</dbReference>
<keyword evidence="2" id="KW-1003">Cell membrane</keyword>
<comment type="subcellular location">
    <subcellularLocation>
        <location evidence="1">Cell membrane</location>
        <topology evidence="1">Multi-pass membrane protein</topology>
    </subcellularLocation>
</comment>
<sequence length="247" mass="26929">MRRLVERKTAVRVLGSARLAQIEKELRAVGGVRFFGLEARDALEYVSLWFVVLGLSFAAGLVGAALGAGLKGFLPGVFAAILLRSRYRQAVEGRRKAVMSEAELPSVLETLASAVGTGITLEGAIRHVVSTRKGVVRDLLDEALAHRDAGEQLELALSYAAEKSLHPSFRAISRSVEAGRKTAAGLAEILEKAAHDIWEEKKIEARERAGKLPNKLFLPVMICYFIPAAVILSLPFVMSFLKTKEMF</sequence>
<dbReference type="PANTHER" id="PTHR35007">
    <property type="entry name" value="INTEGRAL MEMBRANE PROTEIN-RELATED"/>
    <property type="match status" value="1"/>
</dbReference>
<evidence type="ECO:0000256" key="3">
    <source>
        <dbReference type="ARBA" id="ARBA00022692"/>
    </source>
</evidence>
<keyword evidence="5 6" id="KW-0472">Membrane</keyword>
<feature type="transmembrane region" description="Helical" evidence="6">
    <location>
        <begin position="42"/>
        <end position="62"/>
    </location>
</feature>
<reference evidence="9" key="1">
    <citation type="submission" date="2016-11" db="EMBL/GenBank/DDBJ databases">
        <authorList>
            <person name="Varghese N."/>
            <person name="Submissions S."/>
        </authorList>
    </citation>
    <scope>NUCLEOTIDE SEQUENCE [LARGE SCALE GENOMIC DNA]</scope>
    <source>
        <strain evidence="9">DSM 16057</strain>
    </source>
</reference>
<keyword evidence="4 6" id="KW-1133">Transmembrane helix</keyword>
<evidence type="ECO:0000256" key="6">
    <source>
        <dbReference type="SAM" id="Phobius"/>
    </source>
</evidence>
<dbReference type="PANTHER" id="PTHR35007:SF2">
    <property type="entry name" value="PILUS ASSEMBLE PROTEIN"/>
    <property type="match status" value="1"/>
</dbReference>
<proteinExistence type="predicted"/>
<accession>A0A1M6JAR6</accession>
<keyword evidence="9" id="KW-1185">Reference proteome</keyword>
<protein>
    <submittedName>
        <fullName evidence="8">Type II secretion system protein F (GspF)</fullName>
    </submittedName>
</protein>
<gene>
    <name evidence="8" type="ORF">SAMN02745219_02561</name>
</gene>
<evidence type="ECO:0000313" key="8">
    <source>
        <dbReference type="EMBL" id="SHJ43791.1"/>
    </source>
</evidence>
<dbReference type="GO" id="GO:0005886">
    <property type="term" value="C:plasma membrane"/>
    <property type="evidence" value="ECO:0007669"/>
    <property type="project" value="UniProtKB-SubCell"/>
</dbReference>
<name>A0A1M6JAR6_9FIRM</name>
<evidence type="ECO:0000313" key="9">
    <source>
        <dbReference type="Proteomes" id="UP000184529"/>
    </source>
</evidence>